<dbReference type="Gene3D" id="3.40.50.620">
    <property type="entry name" value="HUPs"/>
    <property type="match status" value="2"/>
</dbReference>
<reference evidence="20 21" key="1">
    <citation type="submission" date="2017-09" db="EMBL/GenBank/DDBJ databases">
        <title>Depth-based differentiation of microbial function through sediment-hosted aquifers and enrichment of novel symbionts in the deep terrestrial subsurface.</title>
        <authorList>
            <person name="Probst A.J."/>
            <person name="Ladd B."/>
            <person name="Jarett J.K."/>
            <person name="Geller-Mcgrath D.E."/>
            <person name="Sieber C.M."/>
            <person name="Emerson J.B."/>
            <person name="Anantharaman K."/>
            <person name="Thomas B.C."/>
            <person name="Malmstrom R."/>
            <person name="Stieglmeier M."/>
            <person name="Klingl A."/>
            <person name="Woyke T."/>
            <person name="Ryan C.M."/>
            <person name="Banfield J.F."/>
        </authorList>
    </citation>
    <scope>NUCLEOTIDE SEQUENCE [LARGE SCALE GENOMIC DNA]</scope>
    <source>
        <strain evidence="20">CG23_combo_of_CG06-09_8_20_14_all_54_14</strain>
    </source>
</reference>
<dbReference type="SUPFAM" id="SSF53254">
    <property type="entry name" value="Phosphoglycerate mutase-like"/>
    <property type="match status" value="1"/>
</dbReference>
<dbReference type="Pfam" id="PF00300">
    <property type="entry name" value="His_Phos_1"/>
    <property type="match status" value="1"/>
</dbReference>
<evidence type="ECO:0000256" key="17">
    <source>
        <dbReference type="PIRSR" id="PIRSR613078-2"/>
    </source>
</evidence>
<proteinExistence type="inferred from homology"/>
<dbReference type="PROSITE" id="PS00175">
    <property type="entry name" value="PG_MUTASE"/>
    <property type="match status" value="1"/>
</dbReference>
<dbReference type="InterPro" id="IPR013155">
    <property type="entry name" value="M/V/L/I-tRNA-synth_anticd-bd"/>
</dbReference>
<dbReference type="Proteomes" id="UP000228812">
    <property type="component" value="Unassembled WGS sequence"/>
</dbReference>
<keyword evidence="12 15" id="KW-0030">Aminoacyl-tRNA synthetase</keyword>
<dbReference type="InterPro" id="IPR033709">
    <property type="entry name" value="Anticodon_Ile_ABEc"/>
</dbReference>
<keyword evidence="10 15" id="KW-0067">ATP-binding</keyword>
<feature type="active site" description="Proton donor/acceptor" evidence="16">
    <location>
        <position position="600"/>
    </location>
</feature>
<dbReference type="GO" id="GO:0002161">
    <property type="term" value="F:aminoacyl-tRNA deacylase activity"/>
    <property type="evidence" value="ECO:0007669"/>
    <property type="project" value="InterPro"/>
</dbReference>
<feature type="short sequence motif" description="'HIGH' region" evidence="15">
    <location>
        <begin position="49"/>
        <end position="59"/>
    </location>
</feature>
<evidence type="ECO:0000256" key="6">
    <source>
        <dbReference type="ARBA" id="ARBA00022598"/>
    </source>
</evidence>
<sequence>MFFSEEEFSLPKTEEKVLAWWRADNTFQKSVALRQAQGKKHFVFFEGPPTANGQPGIHHVLARVFKDVVLRYKTMRGFHVPRKGGWDTHGLPVEIEVEKELGLKTKKDVERYGIAAFNAKCKESVWKYKDEWERLTERIGFWLDLKNPYITYGNSYMESLWGIFKEVWGKKLFYQGHKVVPWCTRCGTGLSSHEVAQGYREVTENSVYLKFKLKPGQKIAIRQAQGGGGFTTDGKTYILSWTTTPWTLPGNAALAVGKDIEYNVIDQKGVDGKEKWIVAGARRGAVLRDVGEAAVAIINPPALKGKGLVGLEYEPLFDVRPLQSKTSRKVYAADFVTTTDGTGVVHIAPMYGEDDYQLGKRENLPQHHTVDEQGKFTADVQGFAGLYVKAKETEKKILSYLQTTNHLLQTTPYTHDYPFCWRCDTPLLYYARDSWFIAMSKLRGELLKENERINWIPEHLREGRFGEWLREVKDWAISRERYWGTPLPIWRCAKCGHTHAVGSVEELEKLQGKRTNRYLLMRHGQAESNITNVVSHWPERVKYYLTLGGRVQIEKLLRQWRYGKVDYIFTSDMTRTKETEQMLAETFRGERVVLDPRLREIDTGAFEGKDLAEYHANFASDLEKFTKRLPGVETLTDVRKRVYGFIHEIEAKHKGKTIVVVSHDYPLWMLESAMRGWTDEEAVAAKHTRGGDFYRNGEVREIPFRRVPRDETGRMDLHRPYIDEITFPCGECGGEMRRIPEVADVWFDSGAMPFAQDADSRGLKTDKRGLKISVNQLIHQRKSASGYPADFISEGVDQTRGWFYTLLAIGVLMGKGTPYRNVISLGLVLDKNGQKMSKSKGNVVDPWAMVEKYGADAVRWYCYTVNPPGEPKKFDENELAKVLRQFVLMIYNSLVFYRTYAVENLKLKTQNLKHENKNYALKSEHILDKWILARLGEVTASATAMMDAYDIGGAARAIEDFAGDLSRWYIRRSRERFQSAHRSFSEGGSAVAKGSGEQAVREDHENATRTLRFVLLELSKLLAPFMPFFAEALYQSLKADSYKLKASVHLEDWPKMNSQPTTHNSQLLKDMVEIRRLASLALAEREKAGIRVRQPVAELKLKTPAFACLPAEALAQAGLRMGRQNSKLKTETELLDILKDEVNVKEIVFDENIKNEVELDTTLTHELLEEGWLRDLTRAVQGLRQDAGCEPKDAIHLYAEVPPELRHVIEKNAEQFKCAVNAKFVEYKKTGHFGAELETKIGEWPVWLALKKG</sequence>
<comment type="similarity">
    <text evidence="3 15">Belongs to the class-I aminoacyl-tRNA synthetase family. IleS type 2 subfamily.</text>
</comment>
<dbReference type="PANTHER" id="PTHR42780">
    <property type="entry name" value="SOLEUCYL-TRNA SYNTHETASE"/>
    <property type="match status" value="1"/>
</dbReference>
<evidence type="ECO:0000256" key="2">
    <source>
        <dbReference type="ARBA" id="ARBA00004496"/>
    </source>
</evidence>
<feature type="domain" description="Aminoacyl-tRNA synthetase class Ia" evidence="18">
    <location>
        <begin position="696"/>
        <end position="863"/>
    </location>
</feature>
<dbReference type="InterPro" id="IPR013078">
    <property type="entry name" value="His_Pase_superF_clade-1"/>
</dbReference>
<evidence type="ECO:0000256" key="5">
    <source>
        <dbReference type="ARBA" id="ARBA00022490"/>
    </source>
</evidence>
<evidence type="ECO:0000256" key="1">
    <source>
        <dbReference type="ARBA" id="ARBA00001947"/>
    </source>
</evidence>
<evidence type="ECO:0000256" key="13">
    <source>
        <dbReference type="ARBA" id="ARBA00025217"/>
    </source>
</evidence>
<dbReference type="Gene3D" id="3.40.50.1240">
    <property type="entry name" value="Phosphoglycerate mutase-like"/>
    <property type="match status" value="1"/>
</dbReference>
<feature type="binding site" evidence="17">
    <location>
        <position position="575"/>
    </location>
    <ligand>
        <name>substrate</name>
    </ligand>
</feature>
<dbReference type="GO" id="GO:0005524">
    <property type="term" value="F:ATP binding"/>
    <property type="evidence" value="ECO:0007669"/>
    <property type="project" value="UniProtKB-UniRule"/>
</dbReference>
<dbReference type="GO" id="GO:0008270">
    <property type="term" value="F:zinc ion binding"/>
    <property type="evidence" value="ECO:0007669"/>
    <property type="project" value="UniProtKB-UniRule"/>
</dbReference>
<name>A0A2G9Z9J1_9BACT</name>
<dbReference type="SUPFAM" id="SSF50677">
    <property type="entry name" value="ValRS/IleRS/LeuRS editing domain"/>
    <property type="match status" value="1"/>
</dbReference>
<dbReference type="Gene3D" id="3.90.740.10">
    <property type="entry name" value="Valyl/Leucyl/Isoleucyl-tRNA synthetase, editing domain"/>
    <property type="match status" value="1"/>
</dbReference>
<dbReference type="GO" id="GO:0006428">
    <property type="term" value="P:isoleucyl-tRNA aminoacylation"/>
    <property type="evidence" value="ECO:0007669"/>
    <property type="project" value="UniProtKB-UniRule"/>
</dbReference>
<comment type="function">
    <text evidence="13 15">Catalyzes the attachment of isoleucine to tRNA(Ile). As IleRS can inadvertently accommodate and process structurally similar amino acids such as valine, to avoid such errors it has two additional distinct tRNA(Ile)-dependent editing activities. One activity is designated as 'pretransfer' editing and involves the hydrolysis of activated Val-AMP. The other activity is designated 'posttransfer' editing and involves deacylation of mischarged Val-tRNA(Ile).</text>
</comment>
<dbReference type="GO" id="GO:0004822">
    <property type="term" value="F:isoleucine-tRNA ligase activity"/>
    <property type="evidence" value="ECO:0007669"/>
    <property type="project" value="UniProtKB-UniRule"/>
</dbReference>
<dbReference type="SUPFAM" id="SSF47323">
    <property type="entry name" value="Anticodon-binding domain of a subclass of class I aminoacyl-tRNA synthetases"/>
    <property type="match status" value="1"/>
</dbReference>
<evidence type="ECO:0000256" key="12">
    <source>
        <dbReference type="ARBA" id="ARBA00023146"/>
    </source>
</evidence>
<comment type="cofactor">
    <cofactor evidence="1 15">
        <name>Zn(2+)</name>
        <dbReference type="ChEBI" id="CHEBI:29105"/>
    </cofactor>
</comment>
<dbReference type="EC" id="6.1.1.5" evidence="15"/>
<dbReference type="CDD" id="cd07067">
    <property type="entry name" value="HP_PGM_like"/>
    <property type="match status" value="1"/>
</dbReference>
<dbReference type="Gene3D" id="2.170.220.10">
    <property type="match status" value="1"/>
</dbReference>
<dbReference type="InterPro" id="IPR001345">
    <property type="entry name" value="PG/BPGM_mutase_AS"/>
</dbReference>
<organism evidence="20 21">
    <name type="scientific">Candidatus Jorgensenbacteria bacterium CG23_combo_of_CG06-09_8_20_14_all_54_14</name>
    <dbReference type="NCBI Taxonomy" id="1974595"/>
    <lineage>
        <taxon>Bacteria</taxon>
        <taxon>Candidatus Joergenseniibacteriota</taxon>
    </lineage>
</organism>
<comment type="subunit">
    <text evidence="4 15">Monomer.</text>
</comment>
<accession>A0A2G9Z9J1</accession>
<feature type="domain" description="Aminoacyl-tRNA synthetase class Ia" evidence="18">
    <location>
        <begin position="17"/>
        <end position="511"/>
    </location>
</feature>
<protein>
    <recommendedName>
        <fullName evidence="15">Isoleucine--tRNA ligase</fullName>
        <ecNumber evidence="15">6.1.1.5</ecNumber>
    </recommendedName>
    <alternativeName>
        <fullName evidence="15">Isoleucyl-tRNA synthetase</fullName>
        <shortName evidence="15">IleRS</shortName>
    </alternativeName>
</protein>
<feature type="binding site" evidence="15">
    <location>
        <position position="838"/>
    </location>
    <ligand>
        <name>ATP</name>
        <dbReference type="ChEBI" id="CHEBI:30616"/>
    </ligand>
</feature>
<evidence type="ECO:0000313" key="20">
    <source>
        <dbReference type="EMBL" id="PIP29849.1"/>
    </source>
</evidence>
<dbReference type="InterPro" id="IPR002300">
    <property type="entry name" value="aa-tRNA-synth_Ia"/>
</dbReference>
<evidence type="ECO:0000259" key="19">
    <source>
        <dbReference type="Pfam" id="PF08264"/>
    </source>
</evidence>
<dbReference type="Gene3D" id="1.10.730.10">
    <property type="entry name" value="Isoleucyl-tRNA Synthetase, Domain 1"/>
    <property type="match status" value="1"/>
</dbReference>
<evidence type="ECO:0000256" key="8">
    <source>
        <dbReference type="ARBA" id="ARBA00022741"/>
    </source>
</evidence>
<dbReference type="PANTHER" id="PTHR42780:SF1">
    <property type="entry name" value="ISOLEUCINE--TRNA LIGASE, CYTOPLASMIC"/>
    <property type="match status" value="1"/>
</dbReference>
<dbReference type="InterPro" id="IPR029033">
    <property type="entry name" value="His_PPase_superfam"/>
</dbReference>
<evidence type="ECO:0000256" key="9">
    <source>
        <dbReference type="ARBA" id="ARBA00022833"/>
    </source>
</evidence>
<dbReference type="InterPro" id="IPR009080">
    <property type="entry name" value="tRNAsynth_Ia_anticodon-bd"/>
</dbReference>
<dbReference type="SUPFAM" id="SSF52374">
    <property type="entry name" value="Nucleotidylyl transferase"/>
    <property type="match status" value="1"/>
</dbReference>
<comment type="catalytic activity">
    <reaction evidence="14 15">
        <text>tRNA(Ile) + L-isoleucine + ATP = L-isoleucyl-tRNA(Ile) + AMP + diphosphate</text>
        <dbReference type="Rhea" id="RHEA:11060"/>
        <dbReference type="Rhea" id="RHEA-COMP:9666"/>
        <dbReference type="Rhea" id="RHEA-COMP:9695"/>
        <dbReference type="ChEBI" id="CHEBI:30616"/>
        <dbReference type="ChEBI" id="CHEBI:33019"/>
        <dbReference type="ChEBI" id="CHEBI:58045"/>
        <dbReference type="ChEBI" id="CHEBI:78442"/>
        <dbReference type="ChEBI" id="CHEBI:78528"/>
        <dbReference type="ChEBI" id="CHEBI:456215"/>
        <dbReference type="EC" id="6.1.1.5"/>
    </reaction>
</comment>
<feature type="domain" description="Methionyl/Valyl/Leucyl/Isoleucyl-tRNA synthetase anticodon-binding" evidence="19">
    <location>
        <begin position="928"/>
        <end position="1095"/>
    </location>
</feature>
<dbReference type="CDD" id="cd07961">
    <property type="entry name" value="Anticodon_Ia_Ile_ABEc"/>
    <property type="match status" value="1"/>
</dbReference>
<dbReference type="AlphaFoldDB" id="A0A2G9Z9J1"/>
<dbReference type="GO" id="GO:0005737">
    <property type="term" value="C:cytoplasm"/>
    <property type="evidence" value="ECO:0007669"/>
    <property type="project" value="UniProtKB-SubCell"/>
</dbReference>
<keyword evidence="6 15" id="KW-0436">Ligase</keyword>
<dbReference type="PRINTS" id="PR00984">
    <property type="entry name" value="TRNASYNTHILE"/>
</dbReference>
<evidence type="ECO:0000313" key="21">
    <source>
        <dbReference type="Proteomes" id="UP000228812"/>
    </source>
</evidence>
<evidence type="ECO:0000256" key="4">
    <source>
        <dbReference type="ARBA" id="ARBA00011245"/>
    </source>
</evidence>
<dbReference type="Pfam" id="PF08264">
    <property type="entry name" value="Anticodon_1"/>
    <property type="match status" value="1"/>
</dbReference>
<evidence type="ECO:0000256" key="14">
    <source>
        <dbReference type="ARBA" id="ARBA00048359"/>
    </source>
</evidence>
<dbReference type="EMBL" id="PCRZ01000032">
    <property type="protein sequence ID" value="PIP29849.1"/>
    <property type="molecule type" value="Genomic_DNA"/>
</dbReference>
<dbReference type="SMART" id="SM00855">
    <property type="entry name" value="PGAM"/>
    <property type="match status" value="1"/>
</dbReference>
<dbReference type="Pfam" id="PF00133">
    <property type="entry name" value="tRNA-synt_1"/>
    <property type="match status" value="2"/>
</dbReference>
<gene>
    <name evidence="15" type="primary">ileS</name>
    <name evidence="20" type="ORF">COX26_01870</name>
</gene>
<evidence type="ECO:0000256" key="15">
    <source>
        <dbReference type="HAMAP-Rule" id="MF_02003"/>
    </source>
</evidence>
<dbReference type="InterPro" id="IPR002301">
    <property type="entry name" value="Ile-tRNA-ligase"/>
</dbReference>
<evidence type="ECO:0000256" key="10">
    <source>
        <dbReference type="ARBA" id="ARBA00022840"/>
    </source>
</evidence>
<dbReference type="InterPro" id="IPR009008">
    <property type="entry name" value="Val/Leu/Ile-tRNA-synth_edit"/>
</dbReference>
<comment type="subcellular location">
    <subcellularLocation>
        <location evidence="2 15">Cytoplasm</location>
    </subcellularLocation>
</comment>
<dbReference type="Pfam" id="PF19302">
    <property type="entry name" value="DUF5915"/>
    <property type="match status" value="1"/>
</dbReference>
<keyword evidence="9 15" id="KW-0862">Zinc</keyword>
<evidence type="ECO:0000256" key="3">
    <source>
        <dbReference type="ARBA" id="ARBA00007078"/>
    </source>
</evidence>
<keyword evidence="11 15" id="KW-0648">Protein biosynthesis</keyword>
<evidence type="ECO:0000256" key="7">
    <source>
        <dbReference type="ARBA" id="ARBA00022723"/>
    </source>
</evidence>
<keyword evidence="5 15" id="KW-0963">Cytoplasm</keyword>
<dbReference type="FunFam" id="3.40.50.620:FF:000063">
    <property type="entry name" value="Isoleucine--tRNA ligase"/>
    <property type="match status" value="1"/>
</dbReference>
<feature type="short sequence motif" description="'KMSKS' region" evidence="15">
    <location>
        <begin position="835"/>
        <end position="839"/>
    </location>
</feature>
<comment type="caution">
    <text evidence="20">The sequence shown here is derived from an EMBL/GenBank/DDBJ whole genome shotgun (WGS) entry which is preliminary data.</text>
</comment>
<dbReference type="InterPro" id="IPR023586">
    <property type="entry name" value="Ile-tRNA-ligase_type2"/>
</dbReference>
<dbReference type="GO" id="GO:0000049">
    <property type="term" value="F:tRNA binding"/>
    <property type="evidence" value="ECO:0007669"/>
    <property type="project" value="InterPro"/>
</dbReference>
<evidence type="ECO:0000256" key="11">
    <source>
        <dbReference type="ARBA" id="ARBA00022917"/>
    </source>
</evidence>
<evidence type="ECO:0000256" key="16">
    <source>
        <dbReference type="PIRSR" id="PIRSR613078-1"/>
    </source>
</evidence>
<evidence type="ECO:0000259" key="18">
    <source>
        <dbReference type="Pfam" id="PF00133"/>
    </source>
</evidence>
<keyword evidence="7 15" id="KW-0479">Metal-binding</keyword>
<feature type="active site" description="Tele-phosphohistidine intermediate" evidence="16">
    <location>
        <position position="523"/>
    </location>
</feature>
<feature type="binding site" evidence="17">
    <location>
        <begin position="522"/>
        <end position="529"/>
    </location>
    <ligand>
        <name>substrate</name>
    </ligand>
</feature>
<keyword evidence="8 15" id="KW-0547">Nucleotide-binding</keyword>
<dbReference type="InterPro" id="IPR014729">
    <property type="entry name" value="Rossmann-like_a/b/a_fold"/>
</dbReference>
<comment type="domain">
    <text evidence="15">IleRS has two distinct active sites: one for aminoacylation and one for editing. The misactivated valine is translocated from the active site to the editing site, which sterically excludes the correctly activated isoleucine. The single editing site contains two valyl binding pockets, one specific for each substrate (Val-AMP or Val-tRNA(Ile)).</text>
</comment>
<dbReference type="HAMAP" id="MF_02003">
    <property type="entry name" value="Ile_tRNA_synth_type2"/>
    <property type="match status" value="1"/>
</dbReference>